<dbReference type="GO" id="GO:0004527">
    <property type="term" value="F:exonuclease activity"/>
    <property type="evidence" value="ECO:0007669"/>
    <property type="project" value="UniProtKB-KW"/>
</dbReference>
<protein>
    <submittedName>
        <fullName evidence="6">RNA exonuclease 4</fullName>
    </submittedName>
</protein>
<evidence type="ECO:0000256" key="2">
    <source>
        <dbReference type="ARBA" id="ARBA00022722"/>
    </source>
</evidence>
<keyword evidence="3" id="KW-0378">Hydrolase</keyword>
<keyword evidence="1" id="KW-0698">rRNA processing</keyword>
<dbReference type="GO" id="GO:0006364">
    <property type="term" value="P:rRNA processing"/>
    <property type="evidence" value="ECO:0007669"/>
    <property type="project" value="UniProtKB-KW"/>
</dbReference>
<dbReference type="InterPro" id="IPR013520">
    <property type="entry name" value="Ribonucl_H"/>
</dbReference>
<accession>A0A2S2N9F5</accession>
<dbReference type="AlphaFoldDB" id="A0A2S2N9F5"/>
<dbReference type="Gene3D" id="3.30.420.10">
    <property type="entry name" value="Ribonuclease H-like superfamily/Ribonuclease H"/>
    <property type="match status" value="1"/>
</dbReference>
<keyword evidence="2" id="KW-0540">Nuclease</keyword>
<reference evidence="6" key="1">
    <citation type="submission" date="2018-04" db="EMBL/GenBank/DDBJ databases">
        <title>Transcriptome of Schizaphis graminum biotype I.</title>
        <authorList>
            <person name="Scully E.D."/>
            <person name="Geib S.M."/>
            <person name="Palmer N.A."/>
            <person name="Koch K."/>
            <person name="Bradshaw J."/>
            <person name="Heng-Moss T."/>
            <person name="Sarath G."/>
        </authorList>
    </citation>
    <scope>NUCLEOTIDE SEQUENCE</scope>
</reference>
<dbReference type="GO" id="GO:0003676">
    <property type="term" value="F:nucleic acid binding"/>
    <property type="evidence" value="ECO:0007669"/>
    <property type="project" value="InterPro"/>
</dbReference>
<evidence type="ECO:0000256" key="4">
    <source>
        <dbReference type="ARBA" id="ARBA00025599"/>
    </source>
</evidence>
<dbReference type="InterPro" id="IPR012337">
    <property type="entry name" value="RNaseH-like_sf"/>
</dbReference>
<dbReference type="PANTHER" id="PTHR12801:SF45">
    <property type="entry name" value="RNA EXONUCLEASE 4"/>
    <property type="match status" value="1"/>
</dbReference>
<evidence type="ECO:0000259" key="5">
    <source>
        <dbReference type="SMART" id="SM00479"/>
    </source>
</evidence>
<sequence length="153" mass="17384">MALENSAKQVSLIIPENGDAKRVNNKQRSKQKDKDFVAIDCEMVGIGRKRRSVLARVSIVNSEGETIYDKFVKPTGKVTDYRTQVSGIRPQDLANGDLFAIVKTEVRQIVKNKLLVGHGLERDLEVLELNHPEHLIRDTSTYWKVKENTILRT</sequence>
<evidence type="ECO:0000256" key="3">
    <source>
        <dbReference type="ARBA" id="ARBA00022801"/>
    </source>
</evidence>
<dbReference type="GO" id="GO:0005634">
    <property type="term" value="C:nucleus"/>
    <property type="evidence" value="ECO:0007669"/>
    <property type="project" value="TreeGrafter"/>
</dbReference>
<proteinExistence type="predicted"/>
<dbReference type="SMART" id="SM00479">
    <property type="entry name" value="EXOIII"/>
    <property type="match status" value="1"/>
</dbReference>
<dbReference type="SUPFAM" id="SSF53098">
    <property type="entry name" value="Ribonuclease H-like"/>
    <property type="match status" value="1"/>
</dbReference>
<name>A0A2S2N9F5_SCHGA</name>
<feature type="domain" description="Exonuclease" evidence="5">
    <location>
        <begin position="35"/>
        <end position="152"/>
    </location>
</feature>
<comment type="function">
    <text evidence="4">Exoribonuclease involved in ribosome biosynthesis. Involved in the processing of ITS1, the internal transcribed spacer localized between the 18S and 5.8S rRNAs.</text>
</comment>
<dbReference type="PANTHER" id="PTHR12801">
    <property type="entry name" value="RNA EXONUCLEASE REXO1 / RECO3 FAMILY MEMBER-RELATED"/>
    <property type="match status" value="1"/>
</dbReference>
<evidence type="ECO:0000256" key="1">
    <source>
        <dbReference type="ARBA" id="ARBA00022552"/>
    </source>
</evidence>
<dbReference type="EMBL" id="GGMR01000953">
    <property type="protein sequence ID" value="MBY13572.1"/>
    <property type="molecule type" value="Transcribed_RNA"/>
</dbReference>
<gene>
    <name evidence="6" type="primary">REX4</name>
    <name evidence="6" type="ORF">g.4100</name>
</gene>
<keyword evidence="6" id="KW-0269">Exonuclease</keyword>
<dbReference type="Pfam" id="PF00929">
    <property type="entry name" value="RNase_T"/>
    <property type="match status" value="1"/>
</dbReference>
<organism evidence="6">
    <name type="scientific">Schizaphis graminum</name>
    <name type="common">Green bug aphid</name>
    <dbReference type="NCBI Taxonomy" id="13262"/>
    <lineage>
        <taxon>Eukaryota</taxon>
        <taxon>Metazoa</taxon>
        <taxon>Ecdysozoa</taxon>
        <taxon>Arthropoda</taxon>
        <taxon>Hexapoda</taxon>
        <taxon>Insecta</taxon>
        <taxon>Pterygota</taxon>
        <taxon>Neoptera</taxon>
        <taxon>Paraneoptera</taxon>
        <taxon>Hemiptera</taxon>
        <taxon>Sternorrhyncha</taxon>
        <taxon>Aphidomorpha</taxon>
        <taxon>Aphidoidea</taxon>
        <taxon>Aphididae</taxon>
        <taxon>Aphidini</taxon>
        <taxon>Schizaphis</taxon>
    </lineage>
</organism>
<evidence type="ECO:0000313" key="6">
    <source>
        <dbReference type="EMBL" id="MBY13572.1"/>
    </source>
</evidence>
<dbReference type="InterPro" id="IPR036397">
    <property type="entry name" value="RNaseH_sf"/>
</dbReference>
<dbReference type="InterPro" id="IPR047021">
    <property type="entry name" value="REXO1/3/4-like"/>
</dbReference>